<dbReference type="InParanoid" id="A0A1Z5K9E7"/>
<dbReference type="InterPro" id="IPR003347">
    <property type="entry name" value="JmjC_dom"/>
</dbReference>
<dbReference type="Gene3D" id="2.60.120.650">
    <property type="entry name" value="Cupin"/>
    <property type="match status" value="1"/>
</dbReference>
<keyword evidence="3" id="KW-1185">Reference proteome</keyword>
<dbReference type="SMART" id="SM00558">
    <property type="entry name" value="JmjC"/>
    <property type="match status" value="1"/>
</dbReference>
<dbReference type="Pfam" id="PF02373">
    <property type="entry name" value="JmjC"/>
    <property type="match status" value="1"/>
</dbReference>
<dbReference type="PANTHER" id="PTHR12480">
    <property type="entry name" value="ARGININE DEMETHYLASE AND LYSYL-HYDROXYLASE JMJD"/>
    <property type="match status" value="1"/>
</dbReference>
<dbReference type="InterPro" id="IPR050910">
    <property type="entry name" value="JMJD6_ArgDemeth/LysHydrox"/>
</dbReference>
<evidence type="ECO:0000313" key="2">
    <source>
        <dbReference type="EMBL" id="GAX22899.1"/>
    </source>
</evidence>
<name>A0A1Z5K9E7_FISSO</name>
<reference evidence="2 3" key="1">
    <citation type="journal article" date="2015" name="Plant Cell">
        <title>Oil accumulation by the oleaginous diatom Fistulifera solaris as revealed by the genome and transcriptome.</title>
        <authorList>
            <person name="Tanaka T."/>
            <person name="Maeda Y."/>
            <person name="Veluchamy A."/>
            <person name="Tanaka M."/>
            <person name="Abida H."/>
            <person name="Marechal E."/>
            <person name="Bowler C."/>
            <person name="Muto M."/>
            <person name="Sunaga Y."/>
            <person name="Tanaka M."/>
            <person name="Yoshino T."/>
            <person name="Taniguchi T."/>
            <person name="Fukuda Y."/>
            <person name="Nemoto M."/>
            <person name="Matsumoto M."/>
            <person name="Wong P.S."/>
            <person name="Aburatani S."/>
            <person name="Fujibuchi W."/>
        </authorList>
    </citation>
    <scope>NUCLEOTIDE SEQUENCE [LARGE SCALE GENOMIC DNA]</scope>
    <source>
        <strain evidence="2 3">JPCC DA0580</strain>
    </source>
</reference>
<dbReference type="Proteomes" id="UP000198406">
    <property type="component" value="Unassembled WGS sequence"/>
</dbReference>
<evidence type="ECO:0000259" key="1">
    <source>
        <dbReference type="PROSITE" id="PS51184"/>
    </source>
</evidence>
<accession>A0A1Z5K9E7</accession>
<dbReference type="OrthoDB" id="424465at2759"/>
<protein>
    <recommendedName>
        <fullName evidence="1">JmjC domain-containing protein</fullName>
    </recommendedName>
</protein>
<gene>
    <name evidence="2" type="ORF">FisN_24Lh186</name>
</gene>
<organism evidence="2 3">
    <name type="scientific">Fistulifera solaris</name>
    <name type="common">Oleaginous diatom</name>
    <dbReference type="NCBI Taxonomy" id="1519565"/>
    <lineage>
        <taxon>Eukaryota</taxon>
        <taxon>Sar</taxon>
        <taxon>Stramenopiles</taxon>
        <taxon>Ochrophyta</taxon>
        <taxon>Bacillariophyta</taxon>
        <taxon>Bacillariophyceae</taxon>
        <taxon>Bacillariophycidae</taxon>
        <taxon>Naviculales</taxon>
        <taxon>Naviculaceae</taxon>
        <taxon>Fistulifera</taxon>
    </lineage>
</organism>
<evidence type="ECO:0000313" key="3">
    <source>
        <dbReference type="Proteomes" id="UP000198406"/>
    </source>
</evidence>
<dbReference type="PROSITE" id="PS51184">
    <property type="entry name" value="JMJC"/>
    <property type="match status" value="1"/>
</dbReference>
<dbReference type="AlphaFoldDB" id="A0A1Z5K9E7"/>
<dbReference type="SUPFAM" id="SSF51197">
    <property type="entry name" value="Clavaminate synthase-like"/>
    <property type="match status" value="1"/>
</dbReference>
<dbReference type="EMBL" id="BDSP01000191">
    <property type="protein sequence ID" value="GAX22899.1"/>
    <property type="molecule type" value="Genomic_DNA"/>
</dbReference>
<feature type="domain" description="JmjC" evidence="1">
    <location>
        <begin position="203"/>
        <end position="369"/>
    </location>
</feature>
<comment type="caution">
    <text evidence="2">The sequence shown here is derived from an EMBL/GenBank/DDBJ whole genome shotgun (WGS) entry which is preliminary data.</text>
</comment>
<proteinExistence type="predicted"/>
<sequence>MSTQDLFLSPDERYDVWVVKAAERPHLLEVHSDETKNDADPPLTDGCDIPGWRHEQLGMNNNSQHLEGILESIGPGSTLLRRESMFPVFSNKTPWDDLRRQLLQEPVQTPQRFAYNQLQGALHPDFERENWPAIIDGCTECWPAMETCRFQNLLHKYGHLEWRFSDTHGETMRLDTYQKYITGLEGQSDDAPLAIYDSQFHHDERAALLDEYQVPSCFDTDLFDYLSDDDSDESSQRPPYRWILIGPSRSGTGLHVDPVGTHAWVTLVEGCKRWILFAPETDRNKIHMRDPQIPSSIWFHKYYPEVLKQVEQEGRITYVEVLQRPGETVYVPAGWPHLVLNLDLSVAITQNYATEYPSTAALWSEINKAEPALARRFQAAIQKTRPDLLHDNTLTAQL</sequence>